<reference evidence="1 2" key="1">
    <citation type="submission" date="2021-10" db="EMBL/GenBank/DDBJ databases">
        <title>Anaerobic single-cell dispensing facilitates the cultivation of human gut bacteria.</title>
        <authorList>
            <person name="Afrizal A."/>
        </authorList>
    </citation>
    <scope>NUCLEOTIDE SEQUENCE [LARGE SCALE GENOMIC DNA]</scope>
    <source>
        <strain evidence="1 2">CLA-AA-H232</strain>
    </source>
</reference>
<dbReference type="AlphaFoldDB" id="A0AAE3DXG7"/>
<dbReference type="RefSeq" id="WP_308455945.1">
    <property type="nucleotide sequence ID" value="NZ_JAJEQM010000003.1"/>
</dbReference>
<evidence type="ECO:0000313" key="1">
    <source>
        <dbReference type="EMBL" id="MCC2209862.1"/>
    </source>
</evidence>
<protein>
    <submittedName>
        <fullName evidence="1">Cytidylate kinase-like family protein</fullName>
    </submittedName>
</protein>
<dbReference type="InterPro" id="IPR027417">
    <property type="entry name" value="P-loop_NTPase"/>
</dbReference>
<keyword evidence="2" id="KW-1185">Reference proteome</keyword>
<evidence type="ECO:0000313" key="2">
    <source>
        <dbReference type="Proteomes" id="UP001198242"/>
    </source>
</evidence>
<dbReference type="Gene3D" id="3.40.50.300">
    <property type="entry name" value="P-loop containing nucleotide triphosphate hydrolases"/>
    <property type="match status" value="1"/>
</dbReference>
<name>A0AAE3DXG7_9FIRM</name>
<dbReference type="Pfam" id="PF13189">
    <property type="entry name" value="Cytidylate_kin2"/>
    <property type="match status" value="1"/>
</dbReference>
<gene>
    <name evidence="1" type="ORF">LKE05_03495</name>
</gene>
<accession>A0AAE3DXG7</accession>
<dbReference type="EMBL" id="JAJEQM010000003">
    <property type="protein sequence ID" value="MCC2209862.1"/>
    <property type="molecule type" value="Genomic_DNA"/>
</dbReference>
<keyword evidence="1" id="KW-0418">Kinase</keyword>
<proteinExistence type="predicted"/>
<sequence length="182" mass="20884">MKYVVTIARTYGSGGKEIGKLLAKDLGIKYYGREIFEMSQGVESDLDSGDDESIHNASLEEADELFKQQSKTIREIAEKESCVIVGRCADYVLRDMDNVVKIYLYAPIRDCMRRVIRLYELNPEDAKSLIHSMNKTRGDYYQHNTGLNWSEAVHYDICLNTAGLKKEKIIDIIKNYIKTKID</sequence>
<dbReference type="Proteomes" id="UP001198242">
    <property type="component" value="Unassembled WGS sequence"/>
</dbReference>
<keyword evidence="1" id="KW-0808">Transferase</keyword>
<dbReference type="SUPFAM" id="SSF52540">
    <property type="entry name" value="P-loop containing nucleoside triphosphate hydrolases"/>
    <property type="match status" value="1"/>
</dbReference>
<comment type="caution">
    <text evidence="1">The sequence shown here is derived from an EMBL/GenBank/DDBJ whole genome shotgun (WGS) entry which is preliminary data.</text>
</comment>
<dbReference type="GO" id="GO:0016301">
    <property type="term" value="F:kinase activity"/>
    <property type="evidence" value="ECO:0007669"/>
    <property type="project" value="UniProtKB-KW"/>
</dbReference>
<organism evidence="1 2">
    <name type="scientific">Hominilimicola fabiformis</name>
    <dbReference type="NCBI Taxonomy" id="2885356"/>
    <lineage>
        <taxon>Bacteria</taxon>
        <taxon>Bacillati</taxon>
        <taxon>Bacillota</taxon>
        <taxon>Clostridia</taxon>
        <taxon>Eubacteriales</taxon>
        <taxon>Oscillospiraceae</taxon>
        <taxon>Hominilimicola</taxon>
    </lineage>
</organism>